<dbReference type="Proteomes" id="UP000603200">
    <property type="component" value="Unassembled WGS sequence"/>
</dbReference>
<dbReference type="PANTHER" id="PTHR14969">
    <property type="entry name" value="SPHINGOSINE-1-PHOSPHATE PHOSPHOHYDROLASE"/>
    <property type="match status" value="1"/>
</dbReference>
<dbReference type="EMBL" id="BOMN01000062">
    <property type="protein sequence ID" value="GIE21864.1"/>
    <property type="molecule type" value="Genomic_DNA"/>
</dbReference>
<feature type="transmembrane region" description="Helical" evidence="2">
    <location>
        <begin position="402"/>
        <end position="420"/>
    </location>
</feature>
<evidence type="ECO:0000256" key="2">
    <source>
        <dbReference type="SAM" id="Phobius"/>
    </source>
</evidence>
<feature type="transmembrane region" description="Helical" evidence="2">
    <location>
        <begin position="116"/>
        <end position="137"/>
    </location>
</feature>
<feature type="transmembrane region" description="Helical" evidence="2">
    <location>
        <begin position="277"/>
        <end position="295"/>
    </location>
</feature>
<dbReference type="SUPFAM" id="SSF48317">
    <property type="entry name" value="Acid phosphatase/Vanadium-dependent haloperoxidase"/>
    <property type="match status" value="2"/>
</dbReference>
<evidence type="ECO:0000313" key="4">
    <source>
        <dbReference type="EMBL" id="GIE21864.1"/>
    </source>
</evidence>
<dbReference type="PANTHER" id="PTHR14969:SF13">
    <property type="entry name" value="AT30094P"/>
    <property type="match status" value="1"/>
</dbReference>
<feature type="domain" description="Phosphatidic acid phosphatase type 2/haloperoxidase" evidence="3">
    <location>
        <begin position="360"/>
        <end position="472"/>
    </location>
</feature>
<feature type="transmembrane region" description="Helical" evidence="2">
    <location>
        <begin position="213"/>
        <end position="231"/>
    </location>
</feature>
<keyword evidence="2" id="KW-0472">Membrane</keyword>
<comment type="caution">
    <text evidence="4">The sequence shown here is derived from an EMBL/GenBank/DDBJ whole genome shotgun (WGS) entry which is preliminary data.</text>
</comment>
<keyword evidence="5" id="KW-1185">Reference proteome</keyword>
<dbReference type="CDD" id="cd03392">
    <property type="entry name" value="PAP2_like_2"/>
    <property type="match status" value="2"/>
</dbReference>
<gene>
    <name evidence="4" type="ORF">Ahu01nite_049660</name>
</gene>
<name>A0ABQ3ZTI1_9ACTN</name>
<evidence type="ECO:0000259" key="3">
    <source>
        <dbReference type="SMART" id="SM00014"/>
    </source>
</evidence>
<feature type="transmembrane region" description="Helical" evidence="2">
    <location>
        <begin position="457"/>
        <end position="475"/>
    </location>
</feature>
<dbReference type="SMART" id="SM00014">
    <property type="entry name" value="acidPPc"/>
    <property type="match status" value="2"/>
</dbReference>
<feature type="compositionally biased region" description="Low complexity" evidence="1">
    <location>
        <begin position="510"/>
        <end position="540"/>
    </location>
</feature>
<feature type="transmembrane region" description="Helical" evidence="2">
    <location>
        <begin position="157"/>
        <end position="179"/>
    </location>
</feature>
<feature type="region of interest" description="Disordered" evidence="1">
    <location>
        <begin position="494"/>
        <end position="549"/>
    </location>
</feature>
<keyword evidence="2" id="KW-0812">Transmembrane</keyword>
<feature type="transmembrane region" description="Helical" evidence="2">
    <location>
        <begin position="32"/>
        <end position="56"/>
    </location>
</feature>
<evidence type="ECO:0000313" key="5">
    <source>
        <dbReference type="Proteomes" id="UP000603200"/>
    </source>
</evidence>
<feature type="transmembrane region" description="Helical" evidence="2">
    <location>
        <begin position="336"/>
        <end position="354"/>
    </location>
</feature>
<dbReference type="InterPro" id="IPR000326">
    <property type="entry name" value="PAP2/HPO"/>
</dbReference>
<organism evidence="4 5">
    <name type="scientific">Winogradskya humida</name>
    <dbReference type="NCBI Taxonomy" id="113566"/>
    <lineage>
        <taxon>Bacteria</taxon>
        <taxon>Bacillati</taxon>
        <taxon>Actinomycetota</taxon>
        <taxon>Actinomycetes</taxon>
        <taxon>Micromonosporales</taxon>
        <taxon>Micromonosporaceae</taxon>
        <taxon>Winogradskya</taxon>
    </lineage>
</organism>
<dbReference type="InterPro" id="IPR036938">
    <property type="entry name" value="PAP2/HPO_sf"/>
</dbReference>
<feature type="transmembrane region" description="Helical" evidence="2">
    <location>
        <begin position="361"/>
        <end position="382"/>
    </location>
</feature>
<dbReference type="Gene3D" id="1.20.144.10">
    <property type="entry name" value="Phosphatidic acid phosphatase type 2/haloperoxidase"/>
    <property type="match status" value="2"/>
</dbReference>
<sequence length="549" mass="58817">MMMTDTATTADDGRVHRKAGWGPLRHFTERSVLGLLAVVAGGLGFGLLLLLVRLHWTPLQDLDHSVAQGLNNWVAPHPPVVTVLKAIAQLGGRTIMLWLVTIAVVLLLIRRRTRLAVYLVVTGIGALLLDPSLKALVGRLRPVVDVPVAIAPGNSFPSGHALGSMVAYGALLLVFLPAVSRRWRKFAIGLVAVIVVAIGFTRISLGVHFLSDVLAGWLLGAAWLGVTAYAFRVWRRETGQRVPALSEGLEPEAAHDVKPAPDEDHLLPHPWAGAAEILVGWVLTFGVLFVLGWALTNHTAGTWVQSVDDGVPRWLQTFRTPALDDLSYGWSKAGDTHMILLVSLVFCPLVVALWRRWRPVLFVVLAMFGELTLFLSAAAAVGRPRPPVEQLDGKLPTSSFPSGHIAATMCLYVAIAVLVLPRVKAWWRWLFVALAIIMPTGVALSRMYRGMHHPSDVLGAAILTACWITLLWWVIKPNADVTSGNEADAGELVEGDQEHELTGAADSPDAAGSLRAAGSSSGSSRAGGSSAGSPRAAADAPDVDAKVTR</sequence>
<protein>
    <recommendedName>
        <fullName evidence="3">Phosphatidic acid phosphatase type 2/haloperoxidase domain-containing protein</fullName>
    </recommendedName>
</protein>
<reference evidence="4 5" key="1">
    <citation type="submission" date="2021-01" db="EMBL/GenBank/DDBJ databases">
        <title>Whole genome shotgun sequence of Actinoplanes humidus NBRC 14915.</title>
        <authorList>
            <person name="Komaki H."/>
            <person name="Tamura T."/>
        </authorList>
    </citation>
    <scope>NUCLEOTIDE SEQUENCE [LARGE SCALE GENOMIC DNA]</scope>
    <source>
        <strain evidence="4 5">NBRC 14915</strain>
    </source>
</reference>
<accession>A0ABQ3ZTI1</accession>
<proteinExistence type="predicted"/>
<evidence type="ECO:0000256" key="1">
    <source>
        <dbReference type="SAM" id="MobiDB-lite"/>
    </source>
</evidence>
<feature type="domain" description="Phosphatidic acid phosphatase type 2/haloperoxidase" evidence="3">
    <location>
        <begin position="113"/>
        <end position="228"/>
    </location>
</feature>
<dbReference type="Pfam" id="PF01569">
    <property type="entry name" value="PAP2"/>
    <property type="match status" value="2"/>
</dbReference>
<feature type="transmembrane region" description="Helical" evidence="2">
    <location>
        <begin position="86"/>
        <end position="109"/>
    </location>
</feature>
<feature type="transmembrane region" description="Helical" evidence="2">
    <location>
        <begin position="427"/>
        <end position="445"/>
    </location>
</feature>
<feature type="transmembrane region" description="Helical" evidence="2">
    <location>
        <begin position="186"/>
        <end position="207"/>
    </location>
</feature>
<keyword evidence="2" id="KW-1133">Transmembrane helix</keyword>